<dbReference type="PANTHER" id="PTHR22602:SF0">
    <property type="entry name" value="TRANSFERASE CAF17, MITOCHONDRIAL-RELATED"/>
    <property type="match status" value="1"/>
</dbReference>
<dbReference type="InterPro" id="IPR017703">
    <property type="entry name" value="YgfZ/GCV_T_CS"/>
</dbReference>
<accession>A0A2S8FAZ7</accession>
<feature type="domain" description="GCVT N-terminal" evidence="3">
    <location>
        <begin position="44"/>
        <end position="235"/>
    </location>
</feature>
<dbReference type="InterPro" id="IPR006222">
    <property type="entry name" value="GCVT_N"/>
</dbReference>
<organism evidence="4 5">
    <name type="scientific">Blastopirellula marina</name>
    <dbReference type="NCBI Taxonomy" id="124"/>
    <lineage>
        <taxon>Bacteria</taxon>
        <taxon>Pseudomonadati</taxon>
        <taxon>Planctomycetota</taxon>
        <taxon>Planctomycetia</taxon>
        <taxon>Pirellulales</taxon>
        <taxon>Pirellulaceae</taxon>
        <taxon>Blastopirellula</taxon>
    </lineage>
</organism>
<dbReference type="InterPro" id="IPR045179">
    <property type="entry name" value="YgfZ/GcvT"/>
</dbReference>
<dbReference type="NCBIfam" id="TIGR03317">
    <property type="entry name" value="ygfZ_signature"/>
    <property type="match status" value="1"/>
</dbReference>
<dbReference type="EMBL" id="PUHY01000015">
    <property type="protein sequence ID" value="PQO29309.1"/>
    <property type="molecule type" value="Genomic_DNA"/>
</dbReference>
<comment type="caution">
    <text evidence="4">The sequence shown here is derived from an EMBL/GenBank/DDBJ whole genome shotgun (WGS) entry which is preliminary data.</text>
</comment>
<dbReference type="PANTHER" id="PTHR22602">
    <property type="entry name" value="TRANSFERASE CAF17, MITOCHONDRIAL-RELATED"/>
    <property type="match status" value="1"/>
</dbReference>
<evidence type="ECO:0000256" key="1">
    <source>
        <dbReference type="ARBA" id="ARBA00022946"/>
    </source>
</evidence>
<dbReference type="AlphaFoldDB" id="A0A2S8FAZ7"/>
<evidence type="ECO:0000313" key="4">
    <source>
        <dbReference type="EMBL" id="PQO29309.1"/>
    </source>
</evidence>
<dbReference type="Pfam" id="PF01571">
    <property type="entry name" value="GCV_T"/>
    <property type="match status" value="1"/>
</dbReference>
<feature type="binding site" evidence="2">
    <location>
        <position position="183"/>
    </location>
    <ligand>
        <name>substrate</name>
    </ligand>
</feature>
<dbReference type="Proteomes" id="UP000238322">
    <property type="component" value="Unassembled WGS sequence"/>
</dbReference>
<gene>
    <name evidence="4" type="ORF">C5Y83_24815</name>
</gene>
<protein>
    <recommendedName>
        <fullName evidence="3">GCVT N-terminal domain-containing protein</fullName>
    </recommendedName>
</protein>
<evidence type="ECO:0000256" key="2">
    <source>
        <dbReference type="PIRSR" id="PIRSR006487-1"/>
    </source>
</evidence>
<sequence length="330" mass="36263">MTPRTCRSAWRIRRSLRKPLPSQVLMSDHCAQLSWTASPFSTWIEISGPSHLRFIQGLCTNDVVVLESGSGCEAFFPTVQGKILAHGFVYKSDDRLEFLGLGDQSPGLLPHLQKYSMIEDVEVNDRSTQGNAIFVWGEGLEACLQELLGSEVTLGTSQHGTITWEGATLRLFRISVVGKPSVEIRGEQAEAFGTRLSECGATSVGIEVFQRDRIVNRFPWHGVDISAEHLAQEANRDDLAISFKKGCYLGQETIARIDALGHVNKKLVAVQLPKQVEELPLAIKVEEKEVGQVVSAAELDGQTRGLAMIRRSHNAAGTKIECELGTVEVL</sequence>
<keyword evidence="1" id="KW-0809">Transit peptide</keyword>
<proteinExistence type="predicted"/>
<dbReference type="SUPFAM" id="SSF103025">
    <property type="entry name" value="Folate-binding domain"/>
    <property type="match status" value="1"/>
</dbReference>
<dbReference type="Gene3D" id="3.30.1360.120">
    <property type="entry name" value="Probable tRNA modification gtpase trme, domain 1"/>
    <property type="match status" value="1"/>
</dbReference>
<reference evidence="4 5" key="1">
    <citation type="submission" date="2018-02" db="EMBL/GenBank/DDBJ databases">
        <title>Comparative genomes isolates from brazilian mangrove.</title>
        <authorList>
            <person name="Araujo J.E."/>
            <person name="Taketani R.G."/>
            <person name="Silva M.C.P."/>
            <person name="Loureco M.V."/>
            <person name="Andreote F.D."/>
        </authorList>
    </citation>
    <scope>NUCLEOTIDE SEQUENCE [LARGE SCALE GENOMIC DNA]</scope>
    <source>
        <strain evidence="4 5">Hex-1 MGV</strain>
    </source>
</reference>
<dbReference type="GO" id="GO:0016226">
    <property type="term" value="P:iron-sulfur cluster assembly"/>
    <property type="evidence" value="ECO:0007669"/>
    <property type="project" value="TreeGrafter"/>
</dbReference>
<evidence type="ECO:0000313" key="5">
    <source>
        <dbReference type="Proteomes" id="UP000238322"/>
    </source>
</evidence>
<name>A0A2S8FAZ7_9BACT</name>
<evidence type="ECO:0000259" key="3">
    <source>
        <dbReference type="Pfam" id="PF01571"/>
    </source>
</evidence>
<dbReference type="InterPro" id="IPR027266">
    <property type="entry name" value="TrmE/GcvT-like"/>
</dbReference>
<dbReference type="PIRSF" id="PIRSF006487">
    <property type="entry name" value="GcvT"/>
    <property type="match status" value="1"/>
</dbReference>